<reference evidence="1" key="1">
    <citation type="submission" date="2025-05" db="UniProtKB">
        <authorList>
            <consortium name="EnsemblMetazoa"/>
        </authorList>
    </citation>
    <scope>IDENTIFICATION</scope>
</reference>
<evidence type="ECO:0000313" key="1">
    <source>
        <dbReference type="EnsemblMetazoa" id="XP_050508021.1"/>
    </source>
</evidence>
<dbReference type="GeneID" id="114337667"/>
<organism evidence="1 2">
    <name type="scientific">Diabrotica virgifera virgifera</name>
    <name type="common">western corn rootworm</name>
    <dbReference type="NCBI Taxonomy" id="50390"/>
    <lineage>
        <taxon>Eukaryota</taxon>
        <taxon>Metazoa</taxon>
        <taxon>Ecdysozoa</taxon>
        <taxon>Arthropoda</taxon>
        <taxon>Hexapoda</taxon>
        <taxon>Insecta</taxon>
        <taxon>Pterygota</taxon>
        <taxon>Neoptera</taxon>
        <taxon>Endopterygota</taxon>
        <taxon>Coleoptera</taxon>
        <taxon>Polyphaga</taxon>
        <taxon>Cucujiformia</taxon>
        <taxon>Chrysomeloidea</taxon>
        <taxon>Chrysomelidae</taxon>
        <taxon>Galerucinae</taxon>
        <taxon>Diabroticina</taxon>
        <taxon>Diabroticites</taxon>
        <taxon>Diabrotica</taxon>
    </lineage>
</organism>
<sequence length="102" mass="11767">MIRIRQIVLKYLVTIILIVPKKRTAILVNRLMVALKEALDKEGRNEMLKTTSSIGQFSSKNSKTYSMNEDDLRSMERRGQGGIGSQKARSYWRCYFNAVTCF</sequence>
<dbReference type="Proteomes" id="UP001652700">
    <property type="component" value="Unplaced"/>
</dbReference>
<evidence type="ECO:0000313" key="2">
    <source>
        <dbReference type="Proteomes" id="UP001652700"/>
    </source>
</evidence>
<name>A0ABM5KCV4_DIAVI</name>
<dbReference type="EnsemblMetazoa" id="XM_050652064.1">
    <property type="protein sequence ID" value="XP_050508021.1"/>
    <property type="gene ID" value="LOC114337667"/>
</dbReference>
<dbReference type="RefSeq" id="XP_050508021.1">
    <property type="nucleotide sequence ID" value="XM_050652064.1"/>
</dbReference>
<keyword evidence="2" id="KW-1185">Reference proteome</keyword>
<protein>
    <submittedName>
        <fullName evidence="1">Uncharacterized protein</fullName>
    </submittedName>
</protein>
<accession>A0ABM5KCV4</accession>
<proteinExistence type="predicted"/>